<reference evidence="4 5" key="1">
    <citation type="submission" date="2014-11" db="EMBL/GenBank/DDBJ databases">
        <title>Genetic blueprint of the zoonotic pathogen Toxocara canis.</title>
        <authorList>
            <person name="Zhu X.-Q."/>
            <person name="Korhonen P.K."/>
            <person name="Cai H."/>
            <person name="Young N.D."/>
            <person name="Nejsum P."/>
            <person name="von Samson-Himmelstjerna G."/>
            <person name="Boag P.R."/>
            <person name="Tan P."/>
            <person name="Li Q."/>
            <person name="Min J."/>
            <person name="Yang Y."/>
            <person name="Wang X."/>
            <person name="Fang X."/>
            <person name="Hall R.S."/>
            <person name="Hofmann A."/>
            <person name="Sternberg P.W."/>
            <person name="Jex A.R."/>
            <person name="Gasser R.B."/>
        </authorList>
    </citation>
    <scope>NUCLEOTIDE SEQUENCE [LARGE SCALE GENOMIC DNA]</scope>
    <source>
        <strain evidence="4">PN_DK_2014</strain>
    </source>
</reference>
<dbReference type="PANTHER" id="PTHR44090:SF1">
    <property type="entry name" value="SUPERKILLER COMPLEX PROTEIN 8"/>
    <property type="match status" value="1"/>
</dbReference>
<evidence type="ECO:0000256" key="1">
    <source>
        <dbReference type="ARBA" id="ARBA00022574"/>
    </source>
</evidence>
<accession>A0A0B2V3N2</accession>
<gene>
    <name evidence="4" type="primary">wdr61</name>
    <name evidence="4" type="ORF">Tcan_17526</name>
</gene>
<evidence type="ECO:0000313" key="4">
    <source>
        <dbReference type="EMBL" id="KHN76057.1"/>
    </source>
</evidence>
<protein>
    <submittedName>
        <fullName evidence="4">WD repeat-containing protein 61</fullName>
    </submittedName>
</protein>
<keyword evidence="1 3" id="KW-0853">WD repeat</keyword>
<dbReference type="PROSITE" id="PS50294">
    <property type="entry name" value="WD_REPEATS_REGION"/>
    <property type="match status" value="2"/>
</dbReference>
<evidence type="ECO:0000256" key="3">
    <source>
        <dbReference type="PROSITE-ProRule" id="PRU00221"/>
    </source>
</evidence>
<dbReference type="OMA" id="HKYEVHS"/>
<dbReference type="AlphaFoldDB" id="A0A0B2V3N2"/>
<feature type="repeat" description="WD" evidence="3">
    <location>
        <begin position="290"/>
        <end position="333"/>
    </location>
</feature>
<name>A0A0B2V3N2_TOXCA</name>
<comment type="caution">
    <text evidence="4">The sequence shown here is derived from an EMBL/GenBank/DDBJ whole genome shotgun (WGS) entry which is preliminary data.</text>
</comment>
<feature type="repeat" description="WD" evidence="3">
    <location>
        <begin position="246"/>
        <end position="276"/>
    </location>
</feature>
<keyword evidence="5" id="KW-1185">Reference proteome</keyword>
<dbReference type="EMBL" id="JPKZ01002570">
    <property type="protein sequence ID" value="KHN76057.1"/>
    <property type="molecule type" value="Genomic_DNA"/>
</dbReference>
<dbReference type="OrthoDB" id="17410at2759"/>
<sequence length="481" mass="51873">MTVLSEQDGHQIFQLVHKITKDVIVVISFGTPGGQRGGVSLAKQPAVAPGSLRISGGGFAAELLYTCESHDRAIVGVEHVCDPLTNEMSLITCAHDSIKIWRIGAEDGSSLSEEQKIKGWRCGVQAFDVTPDGSMAAVVGVDSTLHQIFISHDASPATIQSFNNGCMQIWHVLFAPDHMHYLTVNFSAALTLLDMNGQITKSGSFNAVRQISVIAYSPDGASIAVANNEGVVTVLSSSTLASRFFFEAHAVKVRAMCFSPDSSALLTGSDDKTIKLHQIGGSKSQLVKSFCGHRSSVTAVRFDRCIDRQRFASCSNDAMIIIWDVTSGHQLHVFGDSHDGVVNGIAFSFDSQYLVSVGDDRSICVHRVDDGKRHPRGVQNHFSNDNGPVAIQEYAGSVSAYDTDAQEAHDFYASSAQFGADAGERGAEYIPTSTQFHPGGPQSSYYHPGLRGHVGDEEEDELLARARRDLEAVSNEEAEDH</sequence>
<dbReference type="InterPro" id="IPR011047">
    <property type="entry name" value="Quinoprotein_ADH-like_sf"/>
</dbReference>
<dbReference type="PANTHER" id="PTHR44090">
    <property type="entry name" value="WD REPEAT-CONTAINING PROTEIN 61"/>
    <property type="match status" value="1"/>
</dbReference>
<evidence type="ECO:0000313" key="5">
    <source>
        <dbReference type="Proteomes" id="UP000031036"/>
    </source>
</evidence>
<organism evidence="4 5">
    <name type="scientific">Toxocara canis</name>
    <name type="common">Canine roundworm</name>
    <dbReference type="NCBI Taxonomy" id="6265"/>
    <lineage>
        <taxon>Eukaryota</taxon>
        <taxon>Metazoa</taxon>
        <taxon>Ecdysozoa</taxon>
        <taxon>Nematoda</taxon>
        <taxon>Chromadorea</taxon>
        <taxon>Rhabditida</taxon>
        <taxon>Spirurina</taxon>
        <taxon>Ascaridomorpha</taxon>
        <taxon>Ascaridoidea</taxon>
        <taxon>Toxocaridae</taxon>
        <taxon>Toxocara</taxon>
    </lineage>
</organism>
<dbReference type="InterPro" id="IPR051510">
    <property type="entry name" value="SKI8"/>
</dbReference>
<dbReference type="STRING" id="6265.A0A0B2V3N2"/>
<dbReference type="SUPFAM" id="SSF50998">
    <property type="entry name" value="Quinoprotein alcohol dehydrogenase-like"/>
    <property type="match status" value="1"/>
</dbReference>
<dbReference type="Proteomes" id="UP000031036">
    <property type="component" value="Unassembled WGS sequence"/>
</dbReference>
<dbReference type="Pfam" id="PF00400">
    <property type="entry name" value="WD40"/>
    <property type="match status" value="3"/>
</dbReference>
<dbReference type="Gene3D" id="2.130.10.10">
    <property type="entry name" value="YVTN repeat-like/Quinoprotein amine dehydrogenase"/>
    <property type="match status" value="1"/>
</dbReference>
<dbReference type="InterPro" id="IPR015943">
    <property type="entry name" value="WD40/YVTN_repeat-like_dom_sf"/>
</dbReference>
<dbReference type="SMART" id="SM00320">
    <property type="entry name" value="WD40"/>
    <property type="match status" value="6"/>
</dbReference>
<keyword evidence="2" id="KW-0677">Repeat</keyword>
<evidence type="ECO:0000256" key="2">
    <source>
        <dbReference type="ARBA" id="ARBA00022737"/>
    </source>
</evidence>
<proteinExistence type="predicted"/>
<dbReference type="InterPro" id="IPR001680">
    <property type="entry name" value="WD40_rpt"/>
</dbReference>
<dbReference type="GO" id="GO:0016593">
    <property type="term" value="C:Cdc73/Paf1 complex"/>
    <property type="evidence" value="ECO:0007669"/>
    <property type="project" value="TreeGrafter"/>
</dbReference>
<dbReference type="PROSITE" id="PS50082">
    <property type="entry name" value="WD_REPEATS_2"/>
    <property type="match status" value="2"/>
</dbReference>